<protein>
    <submittedName>
        <fullName evidence="2">Asp/Glu/hydantoin racemase</fullName>
    </submittedName>
</protein>
<name>A0ABY6VVP7_9BURK</name>
<keyword evidence="3" id="KW-1185">Reference proteome</keyword>
<gene>
    <name evidence="2" type="ORF">PSO31014_01787</name>
</gene>
<dbReference type="Pfam" id="PF01613">
    <property type="entry name" value="Flavin_Reduct"/>
    <property type="match status" value="1"/>
</dbReference>
<dbReference type="PANTHER" id="PTHR43812:SF2">
    <property type="entry name" value="FLAVIN REDUCTASE LIKE DOMAIN-CONTAINING PROTEIN"/>
    <property type="match status" value="1"/>
</dbReference>
<dbReference type="SUPFAM" id="SSF50475">
    <property type="entry name" value="FMN-binding split barrel"/>
    <property type="match status" value="1"/>
</dbReference>
<dbReference type="Gene3D" id="2.30.110.10">
    <property type="entry name" value="Electron Transport, Fmn-binding Protein, Chain A"/>
    <property type="match status" value="1"/>
</dbReference>
<accession>A0ABY6VVP7</accession>
<dbReference type="EMBL" id="CABPSG010000004">
    <property type="protein sequence ID" value="VVD94569.1"/>
    <property type="molecule type" value="Genomic_DNA"/>
</dbReference>
<dbReference type="SMART" id="SM00903">
    <property type="entry name" value="Flavin_Reduct"/>
    <property type="match status" value="1"/>
</dbReference>
<evidence type="ECO:0000313" key="2">
    <source>
        <dbReference type="EMBL" id="VVD94569.1"/>
    </source>
</evidence>
<feature type="domain" description="Flavin reductase like" evidence="1">
    <location>
        <begin position="48"/>
        <end position="202"/>
    </location>
</feature>
<dbReference type="InterPro" id="IPR002563">
    <property type="entry name" value="Flavin_Rdtase-like_dom"/>
</dbReference>
<evidence type="ECO:0000259" key="1">
    <source>
        <dbReference type="SMART" id="SM00903"/>
    </source>
</evidence>
<proteinExistence type="predicted"/>
<sequence>MGELPETCGNAISCGAFIHVDLHCLMSNDVHFYDPAKGHGLSHDPFKAIVAPRVIGWISSCDAHGRGNLAPYSFFGAFATFPPIVGFCSEGYKDSIANIEATREFVWNFTSKSLVAQMNRTSAPVPHDVDEFELAGLTKAAGVNVDVPHVAESPASLECKLLQIVRLHNLDGKPMDNWLALGQVVGVHIRREYLREDGIFDTAKAHPVMRAGYLGDYAEIGPMFDLRRPKA</sequence>
<evidence type="ECO:0000313" key="3">
    <source>
        <dbReference type="Proteomes" id="UP000405357"/>
    </source>
</evidence>
<dbReference type="Proteomes" id="UP000405357">
    <property type="component" value="Unassembled WGS sequence"/>
</dbReference>
<organism evidence="2 3">
    <name type="scientific">Pandoraea soli</name>
    <dbReference type="NCBI Taxonomy" id="2508293"/>
    <lineage>
        <taxon>Bacteria</taxon>
        <taxon>Pseudomonadati</taxon>
        <taxon>Pseudomonadota</taxon>
        <taxon>Betaproteobacteria</taxon>
        <taxon>Burkholderiales</taxon>
        <taxon>Burkholderiaceae</taxon>
        <taxon>Pandoraea</taxon>
    </lineage>
</organism>
<comment type="caution">
    <text evidence="2">The sequence shown here is derived from an EMBL/GenBank/DDBJ whole genome shotgun (WGS) entry which is preliminary data.</text>
</comment>
<dbReference type="InterPro" id="IPR012349">
    <property type="entry name" value="Split_barrel_FMN-bd"/>
</dbReference>
<dbReference type="PANTHER" id="PTHR43812">
    <property type="entry name" value="BLR2425 PROTEIN"/>
    <property type="match status" value="1"/>
</dbReference>
<reference evidence="2 3" key="1">
    <citation type="submission" date="2019-08" db="EMBL/GenBank/DDBJ databases">
        <authorList>
            <person name="Peeters C."/>
        </authorList>
    </citation>
    <scope>NUCLEOTIDE SEQUENCE [LARGE SCALE GENOMIC DNA]</scope>
    <source>
        <strain evidence="2 3">LMG 31014</strain>
    </source>
</reference>